<evidence type="ECO:0000313" key="2">
    <source>
        <dbReference type="EMBL" id="ASB39565.1"/>
    </source>
</evidence>
<evidence type="ECO:0000313" key="4">
    <source>
        <dbReference type="Proteomes" id="UP000196710"/>
    </source>
</evidence>
<dbReference type="InterPro" id="IPR000595">
    <property type="entry name" value="cNMP-bd_dom"/>
</dbReference>
<name>A0A1Z2XMA4_9FIRM</name>
<proteinExistence type="predicted"/>
<dbReference type="Pfam" id="PF00027">
    <property type="entry name" value="cNMP_binding"/>
    <property type="match status" value="1"/>
</dbReference>
<gene>
    <name evidence="2" type="ORF">ADH66_02160</name>
    <name evidence="3" type="ORF">I5Q82_12200</name>
</gene>
<dbReference type="InterPro" id="IPR014710">
    <property type="entry name" value="RmlC-like_jellyroll"/>
</dbReference>
<dbReference type="SUPFAM" id="SSF51206">
    <property type="entry name" value="cAMP-binding domain-like"/>
    <property type="match status" value="1"/>
</dbReference>
<dbReference type="InterPro" id="IPR018490">
    <property type="entry name" value="cNMP-bd_dom_sf"/>
</dbReference>
<reference evidence="4" key="2">
    <citation type="submission" date="2017-05" db="EMBL/GenBank/DDBJ databases">
        <title>Improved OligoMM genomes.</title>
        <authorList>
            <person name="Garzetti D."/>
        </authorList>
    </citation>
    <scope>NUCLEOTIDE SEQUENCE [LARGE SCALE GENOMIC DNA]</scope>
    <source>
        <strain evidence="4">KB18</strain>
    </source>
</reference>
<dbReference type="Gene3D" id="2.60.120.10">
    <property type="entry name" value="Jelly Rolls"/>
    <property type="match status" value="1"/>
</dbReference>
<organism evidence="3 5">
    <name type="scientific">Acutalibacter muris</name>
    <dbReference type="NCBI Taxonomy" id="1796620"/>
    <lineage>
        <taxon>Bacteria</taxon>
        <taxon>Bacillati</taxon>
        <taxon>Bacillota</taxon>
        <taxon>Clostridia</taxon>
        <taxon>Eubacteriales</taxon>
        <taxon>Acutalibacteraceae</taxon>
        <taxon>Acutalibacter</taxon>
    </lineage>
</organism>
<dbReference type="Proteomes" id="UP000196710">
    <property type="component" value="Chromosome"/>
</dbReference>
<dbReference type="EMBL" id="CP065321">
    <property type="protein sequence ID" value="QQR28856.1"/>
    <property type="molecule type" value="Genomic_DNA"/>
</dbReference>
<reference evidence="3 5" key="3">
    <citation type="submission" date="2020-11" db="EMBL/GenBank/DDBJ databases">
        <title>Closed and high quality bacterial genomes of the OMM12 community.</title>
        <authorList>
            <person name="Marbouty M."/>
            <person name="Lamy-Besnier Q."/>
            <person name="Debarbieux L."/>
            <person name="Koszul R."/>
        </authorList>
    </citation>
    <scope>NUCLEOTIDE SEQUENCE [LARGE SCALE GENOMIC DNA]</scope>
    <source>
        <strain evidence="3 5">KB18</strain>
    </source>
</reference>
<dbReference type="KEGG" id="amur:ADH66_02160"/>
<reference evidence="2" key="1">
    <citation type="journal article" date="2017" name="Genome Announc.">
        <title>High-Quality Whole-Genome Sequences of the Oligo-Mouse-Microbiota Bacterial Community.</title>
        <authorList>
            <person name="Garzetti D."/>
            <person name="Brugiroux S."/>
            <person name="Bunk B."/>
            <person name="Pukall R."/>
            <person name="McCoy K.D."/>
            <person name="Macpherson A.J."/>
            <person name="Stecher B."/>
        </authorList>
    </citation>
    <scope>NUCLEOTIDE SEQUENCE</scope>
    <source>
        <strain evidence="2">KB18</strain>
    </source>
</reference>
<evidence type="ECO:0000313" key="3">
    <source>
        <dbReference type="EMBL" id="QQR28856.1"/>
    </source>
</evidence>
<feature type="domain" description="Cyclic nucleotide-binding" evidence="1">
    <location>
        <begin position="33"/>
        <end position="120"/>
    </location>
</feature>
<protein>
    <recommendedName>
        <fullName evidence="1">Cyclic nucleotide-binding domain-containing protein</fullName>
    </recommendedName>
</protein>
<evidence type="ECO:0000259" key="1">
    <source>
        <dbReference type="Pfam" id="PF00027"/>
    </source>
</evidence>
<dbReference type="AlphaFoldDB" id="A0A1Z2XMA4"/>
<dbReference type="RefSeq" id="WP_066536269.1">
    <property type="nucleotide sequence ID" value="NZ_CP021422.1"/>
</dbReference>
<evidence type="ECO:0000313" key="5">
    <source>
        <dbReference type="Proteomes" id="UP000596035"/>
    </source>
</evidence>
<dbReference type="EMBL" id="CP021422">
    <property type="protein sequence ID" value="ASB39565.1"/>
    <property type="molecule type" value="Genomic_DNA"/>
</dbReference>
<keyword evidence="4" id="KW-1185">Reference proteome</keyword>
<accession>A0A1Z2XMA4</accession>
<sequence length="210" mass="24183">MKYIHDEKLLERLLIQEGIIEHFETSGLDFRLVEYEKGELICAPGRPLEDILFTVRGTVQVYGLREDGKWLPVSQGVGRTAMGAIEFVQPGLPVFYTEAVEDLLCVSLPIERNREALERDCVFLMYLLKCINSMVVTYTLIGHREHSVEERVLTFLRDVQPDHTLHSINQGLLQFHCSRRQLQRVVKRLCDEGKLKKLKKGVYVLEEGQG</sequence>
<dbReference type="Proteomes" id="UP000596035">
    <property type="component" value="Chromosome"/>
</dbReference>